<reference evidence="14 15" key="1">
    <citation type="submission" date="2019-03" db="EMBL/GenBank/DDBJ databases">
        <title>Genomic Encyclopedia of Type Strains, Phase IV (KMG-IV): sequencing the most valuable type-strain genomes for metagenomic binning, comparative biology and taxonomic classification.</title>
        <authorList>
            <person name="Goeker M."/>
        </authorList>
    </citation>
    <scope>NUCLEOTIDE SEQUENCE [LARGE SCALE GENOMIC DNA]</scope>
    <source>
        <strain evidence="14 15">DSM 15534</strain>
    </source>
</reference>
<evidence type="ECO:0000256" key="9">
    <source>
        <dbReference type="PROSITE-ProRule" id="PRU01360"/>
    </source>
</evidence>
<dbReference type="Gene3D" id="2.40.170.20">
    <property type="entry name" value="TonB-dependent receptor, beta-barrel domain"/>
    <property type="match status" value="1"/>
</dbReference>
<dbReference type="PROSITE" id="PS01156">
    <property type="entry name" value="TONB_DEPENDENT_REC_2"/>
    <property type="match status" value="1"/>
</dbReference>
<dbReference type="AlphaFoldDB" id="A0A4R1G5E5"/>
<sequence>MIRKSIIATTVIASFISPYTLAEDILVLDDINISGQITHNKADQAFSQAGGVVIREADERMQSLDSVVRSLPGVYSNIDPAQGTVNVNIRGMSGLGRVNTTVDGVPQTFFGTSSNGNRRFHDEEGGLAPSSQYGVMIDPNFFTEIRVDKGFVTGANAVNALAGSVSYRTFEVDDIVFPGNQVGVRSRFGYGTNKLGYNGMLAVGGKTTAFTDSGSIGAFFAYSQRDIGANYKRGDGRYAIENGYVKKMDQKPKSWLSKLEIKPNQQHRILFSGRSYVTNIGGRELDSKSYSLNYDYKPESNWIDIELLASHTVNKQGYNDDSSLWQLTDASTSNKSDYLDLHNTSYLKWLNSDWQWTVGLSYFNNDYARQAKGINDDNLAYTPFSPSGKQRIYSAYSNLNWNKDIYDIDLGLVYSRSNFTGFKPACGITGGQLIPCIPMGAYNMDVTHYSLDPSIMFSLKLSDWFSPFVSYSRSTRMPNIQEIFFNNEEGASMNVGLRPEVANIYQLGFNTFKKNWLFDQDQLGLKLLYYRSYTKNYISSSSVYLDRNGFFTTDPDLAYNPNFHAQMSFNSPNSLRTNGIELEASYDMGRAFARLSYSYEKTSHPLSVQSTVNGFGYGDIYELPKHYATLDLGARFLQQKLMVGTLLKYTGKAKRLSPRGVNTDTGEIEKQTLPSQPMIVDAYLTYQFNKHFMLKASIQNVFNVLYIDPLNSQNSTPSQYVSDGNGGDGYTYTNYARGRSYLIGGEIRF</sequence>
<keyword evidence="14" id="KW-0675">Receptor</keyword>
<dbReference type="InterPro" id="IPR012910">
    <property type="entry name" value="Plug_dom"/>
</dbReference>
<comment type="similarity">
    <text evidence="9 11">Belongs to the TonB-dependent receptor family.</text>
</comment>
<keyword evidence="4 9" id="KW-0812">Transmembrane</keyword>
<keyword evidence="3 9" id="KW-1134">Transmembrane beta strand</keyword>
<dbReference type="GO" id="GO:0009279">
    <property type="term" value="C:cell outer membrane"/>
    <property type="evidence" value="ECO:0007669"/>
    <property type="project" value="UniProtKB-SubCell"/>
</dbReference>
<feature type="domain" description="TonB-dependent receptor plug" evidence="13">
    <location>
        <begin position="59"/>
        <end position="159"/>
    </location>
</feature>
<keyword evidence="2 9" id="KW-0813">Transport</keyword>
<dbReference type="Pfam" id="PF00593">
    <property type="entry name" value="TonB_dep_Rec_b-barrel"/>
    <property type="match status" value="1"/>
</dbReference>
<dbReference type="PROSITE" id="PS52016">
    <property type="entry name" value="TONB_DEPENDENT_REC_3"/>
    <property type="match status" value="1"/>
</dbReference>
<protein>
    <submittedName>
        <fullName evidence="14">Hemoglobin/transferrin/lactoferrin receptor protein</fullName>
    </submittedName>
</protein>
<evidence type="ECO:0000256" key="3">
    <source>
        <dbReference type="ARBA" id="ARBA00022452"/>
    </source>
</evidence>
<evidence type="ECO:0000256" key="11">
    <source>
        <dbReference type="RuleBase" id="RU003357"/>
    </source>
</evidence>
<evidence type="ECO:0000256" key="7">
    <source>
        <dbReference type="ARBA" id="ARBA00023136"/>
    </source>
</evidence>
<evidence type="ECO:0000256" key="2">
    <source>
        <dbReference type="ARBA" id="ARBA00022448"/>
    </source>
</evidence>
<dbReference type="EMBL" id="SMFT01000001">
    <property type="protein sequence ID" value="TCK01690.1"/>
    <property type="molecule type" value="Genomic_DNA"/>
</dbReference>
<evidence type="ECO:0000256" key="8">
    <source>
        <dbReference type="ARBA" id="ARBA00023237"/>
    </source>
</evidence>
<accession>A0A4R1G5E5</accession>
<dbReference type="Pfam" id="PF07715">
    <property type="entry name" value="Plug"/>
    <property type="match status" value="1"/>
</dbReference>
<dbReference type="PANTHER" id="PTHR30069">
    <property type="entry name" value="TONB-DEPENDENT OUTER MEMBRANE RECEPTOR"/>
    <property type="match status" value="1"/>
</dbReference>
<feature type="domain" description="TonB-dependent receptor-like beta-barrel" evidence="12">
    <location>
        <begin position="280"/>
        <end position="701"/>
    </location>
</feature>
<evidence type="ECO:0000256" key="6">
    <source>
        <dbReference type="ARBA" id="ARBA00023077"/>
    </source>
</evidence>
<evidence type="ECO:0000313" key="14">
    <source>
        <dbReference type="EMBL" id="TCK01690.1"/>
    </source>
</evidence>
<keyword evidence="7 9" id="KW-0472">Membrane</keyword>
<dbReference type="Proteomes" id="UP000294702">
    <property type="component" value="Unassembled WGS sequence"/>
</dbReference>
<evidence type="ECO:0000256" key="5">
    <source>
        <dbReference type="ARBA" id="ARBA00022729"/>
    </source>
</evidence>
<keyword evidence="6 11" id="KW-0798">TonB box</keyword>
<keyword evidence="8 9" id="KW-0998">Cell outer membrane</keyword>
<evidence type="ECO:0000313" key="15">
    <source>
        <dbReference type="Proteomes" id="UP000294702"/>
    </source>
</evidence>
<dbReference type="SUPFAM" id="SSF56935">
    <property type="entry name" value="Porins"/>
    <property type="match status" value="1"/>
</dbReference>
<dbReference type="InterPro" id="IPR000531">
    <property type="entry name" value="Beta-barrel_TonB"/>
</dbReference>
<dbReference type="PANTHER" id="PTHR30069:SF50">
    <property type="entry name" value="TONB-DEPENDENT RECEPTOR HI_1217-RELATED"/>
    <property type="match status" value="1"/>
</dbReference>
<dbReference type="GO" id="GO:0015344">
    <property type="term" value="F:siderophore uptake transmembrane transporter activity"/>
    <property type="evidence" value="ECO:0007669"/>
    <property type="project" value="TreeGrafter"/>
</dbReference>
<organism evidence="14 15">
    <name type="scientific">Volucribacter psittacicida</name>
    <dbReference type="NCBI Taxonomy" id="203482"/>
    <lineage>
        <taxon>Bacteria</taxon>
        <taxon>Pseudomonadati</taxon>
        <taxon>Pseudomonadota</taxon>
        <taxon>Gammaproteobacteria</taxon>
        <taxon>Pasteurellales</taxon>
        <taxon>Pasteurellaceae</taxon>
        <taxon>Volucribacter</taxon>
    </lineage>
</organism>
<dbReference type="InterPro" id="IPR010917">
    <property type="entry name" value="TonB_rcpt_CS"/>
</dbReference>
<comment type="caution">
    <text evidence="14">The sequence shown here is derived from an EMBL/GenBank/DDBJ whole genome shotgun (WGS) entry which is preliminary data.</text>
</comment>
<evidence type="ECO:0000256" key="4">
    <source>
        <dbReference type="ARBA" id="ARBA00022692"/>
    </source>
</evidence>
<dbReference type="InterPro" id="IPR036942">
    <property type="entry name" value="Beta-barrel_TonB_sf"/>
</dbReference>
<dbReference type="RefSeq" id="WP_243645947.1">
    <property type="nucleotide sequence ID" value="NZ_SMFT01000001.1"/>
</dbReference>
<feature type="short sequence motif" description="TonB C-terminal box" evidence="10">
    <location>
        <begin position="732"/>
        <end position="749"/>
    </location>
</feature>
<dbReference type="Gene3D" id="2.170.130.10">
    <property type="entry name" value="TonB-dependent receptor, plug domain"/>
    <property type="match status" value="1"/>
</dbReference>
<dbReference type="InterPro" id="IPR039426">
    <property type="entry name" value="TonB-dep_rcpt-like"/>
</dbReference>
<comment type="subcellular location">
    <subcellularLocation>
        <location evidence="1 9">Cell outer membrane</location>
        <topology evidence="1 9">Multi-pass membrane protein</topology>
    </subcellularLocation>
</comment>
<dbReference type="GO" id="GO:0044718">
    <property type="term" value="P:siderophore transmembrane transport"/>
    <property type="evidence" value="ECO:0007669"/>
    <property type="project" value="TreeGrafter"/>
</dbReference>
<evidence type="ECO:0000256" key="10">
    <source>
        <dbReference type="PROSITE-ProRule" id="PRU10144"/>
    </source>
</evidence>
<proteinExistence type="inferred from homology"/>
<evidence type="ECO:0000256" key="1">
    <source>
        <dbReference type="ARBA" id="ARBA00004571"/>
    </source>
</evidence>
<gene>
    <name evidence="14" type="ORF">EV694_0311</name>
</gene>
<evidence type="ECO:0000259" key="13">
    <source>
        <dbReference type="Pfam" id="PF07715"/>
    </source>
</evidence>
<evidence type="ECO:0000259" key="12">
    <source>
        <dbReference type="Pfam" id="PF00593"/>
    </source>
</evidence>
<keyword evidence="5" id="KW-0732">Signal</keyword>
<keyword evidence="15" id="KW-1185">Reference proteome</keyword>
<name>A0A4R1G5E5_9PAST</name>
<dbReference type="InterPro" id="IPR037066">
    <property type="entry name" value="Plug_dom_sf"/>
</dbReference>